<dbReference type="InterPro" id="IPR023214">
    <property type="entry name" value="HAD_sf"/>
</dbReference>
<dbReference type="Gene3D" id="3.30.1240.10">
    <property type="match status" value="1"/>
</dbReference>
<dbReference type="Pfam" id="PF08282">
    <property type="entry name" value="Hydrolase_3"/>
    <property type="match status" value="1"/>
</dbReference>
<reference evidence="2 8" key="4">
    <citation type="submission" date="2021-01" db="EMBL/GenBank/DDBJ databases">
        <title>Development of a method for detection of lactic acid bacteria that cause putrefactive shochu mash.</title>
        <authorList>
            <person name="Takashita H."/>
            <person name="Fujihara E."/>
            <person name="Takayama K."/>
            <person name="Yamamoto H."/>
            <person name="Mizutani M."/>
            <person name="Kajiwara Y."/>
        </authorList>
    </citation>
    <scope>NUCLEOTIDE SEQUENCE [LARGE SCALE GENOMIC DNA]</scope>
    <source>
        <strain evidence="2 8">01-B1</strain>
    </source>
</reference>
<dbReference type="EMBL" id="CP019030">
    <property type="protein sequence ID" value="APU45332.1"/>
    <property type="molecule type" value="Genomic_DNA"/>
</dbReference>
<dbReference type="Proteomes" id="UP000185427">
    <property type="component" value="Chromosome"/>
</dbReference>
<dbReference type="RefSeq" id="WP_003682847.1">
    <property type="nucleotide sequence ID" value="NZ_AP024320.1"/>
</dbReference>
<dbReference type="EMBL" id="POTQ01000011">
    <property type="protein sequence ID" value="PNV57810.1"/>
    <property type="molecule type" value="Genomic_DNA"/>
</dbReference>
<reference evidence="4 7" key="3">
    <citation type="submission" date="2020-04" db="EMBL/GenBank/DDBJ databases">
        <title>Novel strain L. Fermentum HFD1 producer antibacterial peptides.</title>
        <authorList>
            <person name="Ozhegov G.D."/>
            <person name="Pavlova A.S."/>
            <person name="Zhuravleva D.E."/>
            <person name="Gogoleva N.V."/>
            <person name="Shagimardanova E.I."/>
            <person name="Markelova M.I."/>
            <person name="Yarullina D.R."/>
            <person name="Kayumov A.R."/>
        </authorList>
    </citation>
    <scope>NUCLEOTIDE SEQUENCE [LARGE SCALE GENOMIC DNA]</scope>
    <source>
        <strain evidence="4 7">HFD1</strain>
    </source>
</reference>
<evidence type="ECO:0000313" key="7">
    <source>
        <dbReference type="Proteomes" id="UP000503169"/>
    </source>
</evidence>
<evidence type="ECO:0000313" key="1">
    <source>
        <dbReference type="EMBL" id="APU45332.1"/>
    </source>
</evidence>
<dbReference type="OrthoDB" id="9814970at2"/>
<dbReference type="Gene3D" id="3.40.50.1000">
    <property type="entry name" value="HAD superfamily/HAD-like"/>
    <property type="match status" value="2"/>
</dbReference>
<evidence type="ECO:0000313" key="2">
    <source>
        <dbReference type="EMBL" id="GIC71491.1"/>
    </source>
</evidence>
<dbReference type="GO" id="GO:0050308">
    <property type="term" value="F:sugar-phosphatase activity"/>
    <property type="evidence" value="ECO:0007669"/>
    <property type="project" value="UniProtKB-EC"/>
</dbReference>
<dbReference type="InterPro" id="IPR036412">
    <property type="entry name" value="HAD-like_sf"/>
</dbReference>
<evidence type="ECO:0000313" key="6">
    <source>
        <dbReference type="Proteomes" id="UP000236514"/>
    </source>
</evidence>
<evidence type="ECO:0000313" key="5">
    <source>
        <dbReference type="Proteomes" id="UP000185427"/>
    </source>
</evidence>
<dbReference type="GO" id="GO:0005829">
    <property type="term" value="C:cytosol"/>
    <property type="evidence" value="ECO:0007669"/>
    <property type="project" value="TreeGrafter"/>
</dbReference>
<evidence type="ECO:0000313" key="3">
    <source>
        <dbReference type="EMBL" id="PNV57810.1"/>
    </source>
</evidence>
<dbReference type="Proteomes" id="UP000653631">
    <property type="component" value="Unassembled WGS sequence"/>
</dbReference>
<dbReference type="PATRIC" id="fig|1613.42.peg.124"/>
<gene>
    <name evidence="4" type="primary">ybiV</name>
    <name evidence="1" type="ORF">BUW47_02235</name>
    <name evidence="3" type="ORF">C1Y38_06060</name>
    <name evidence="4" type="ORF">HCY95_00570</name>
    <name evidence="2" type="ORF">LF01B1_05060</name>
</gene>
<proteinExistence type="predicted"/>
<dbReference type="PANTHER" id="PTHR10000:SF53">
    <property type="entry name" value="5-AMINO-6-(5-PHOSPHO-D-RIBITYLAMINO)URACIL PHOSPHATASE YBJI-RELATED"/>
    <property type="match status" value="1"/>
</dbReference>
<dbReference type="AlphaFoldDB" id="A0A0G9GGF6"/>
<evidence type="ECO:0000313" key="8">
    <source>
        <dbReference type="Proteomes" id="UP000653631"/>
    </source>
</evidence>
<dbReference type="EMBL" id="CP050919">
    <property type="protein sequence ID" value="QIX58156.1"/>
    <property type="molecule type" value="Genomic_DNA"/>
</dbReference>
<dbReference type="EMBL" id="BOLH01000004">
    <property type="protein sequence ID" value="GIC71491.1"/>
    <property type="molecule type" value="Genomic_DNA"/>
</dbReference>
<dbReference type="STRING" id="1613.GCA_002119645_00596"/>
<dbReference type="GO" id="GO:0000287">
    <property type="term" value="F:magnesium ion binding"/>
    <property type="evidence" value="ECO:0007669"/>
    <property type="project" value="TreeGrafter"/>
</dbReference>
<dbReference type="EC" id="3.1.3.23" evidence="4"/>
<reference evidence="3 6" key="2">
    <citation type="submission" date="2018-01" db="EMBL/GenBank/DDBJ databases">
        <title>Draft genome sequence of the feruloyl esterase-producing strain Lactobacillus fermentum CRL 1446, isolated from artisanal goat milk cheese.</title>
        <authorList>
            <person name="Abeijon Mukdsi M.C."/>
            <person name="Saavedra L."/>
            <person name="Gauffin Cano M.P."/>
            <person name="Hebert E.M."/>
            <person name="Medina R.B."/>
        </authorList>
    </citation>
    <scope>NUCLEOTIDE SEQUENCE [LARGE SCALE GENOMIC DNA]</scope>
    <source>
        <strain evidence="3 6">CRL 1446</strain>
    </source>
</reference>
<sequence>MATKIKMIVTDMDGTFLNDAHGYDHQLFSKTYTRMVTAKIPLVIASGSSYHRLTREFANQVDQLTFISQNGAVVHLGRQLLSVSPLTNALITDVLALITDHFAAGQLAQLVVSGVNASYIDQSMSPTNRAIVKTFYEKVIAVSDLRQVATLVDDQLTRVSVTFSPTVDWQAATAWLTAHLPAGLALENSGFHTSQIGLASATKQGALLTLTDQERVEAEHVVTFGDNENDLGLLTMTPQSYAMKNAAPFIQGQAANVTTHTNNESGVLRTINALLDQRIK</sequence>
<dbReference type="GeneID" id="83715157"/>
<dbReference type="Proteomes" id="UP000236514">
    <property type="component" value="Unassembled WGS sequence"/>
</dbReference>
<dbReference type="PANTHER" id="PTHR10000">
    <property type="entry name" value="PHOSPHOSERINE PHOSPHATASE"/>
    <property type="match status" value="1"/>
</dbReference>
<reference evidence="1 5" key="1">
    <citation type="submission" date="2016-12" db="EMBL/GenBank/DDBJ databases">
        <title>Complete Genome Sequence of Lactobacillus fermentum Strain SNUV175, a Probiotic for Treatment of Bacterial Vaginosis.</title>
        <authorList>
            <person name="Lee S."/>
            <person name="You H.J."/>
            <person name="Kwon B."/>
            <person name="Ko G."/>
        </authorList>
    </citation>
    <scope>NUCLEOTIDE SEQUENCE [LARGE SCALE GENOMIC DNA]</scope>
    <source>
        <strain evidence="1 5">SNUV175</strain>
    </source>
</reference>
<organism evidence="3 6">
    <name type="scientific">Limosilactobacillus fermentum</name>
    <name type="common">Lactobacillus fermentum</name>
    <dbReference type="NCBI Taxonomy" id="1613"/>
    <lineage>
        <taxon>Bacteria</taxon>
        <taxon>Bacillati</taxon>
        <taxon>Bacillota</taxon>
        <taxon>Bacilli</taxon>
        <taxon>Lactobacillales</taxon>
        <taxon>Lactobacillaceae</taxon>
        <taxon>Limosilactobacillus</taxon>
    </lineage>
</organism>
<accession>A0A0G9GGF6</accession>
<evidence type="ECO:0000313" key="4">
    <source>
        <dbReference type="EMBL" id="QIX58156.1"/>
    </source>
</evidence>
<dbReference type="SUPFAM" id="SSF56784">
    <property type="entry name" value="HAD-like"/>
    <property type="match status" value="1"/>
</dbReference>
<name>A0A0G9GGF6_LIMFE</name>
<dbReference type="Proteomes" id="UP000503169">
    <property type="component" value="Chromosome"/>
</dbReference>
<protein>
    <submittedName>
        <fullName evidence="3">HAD family phosphatase</fullName>
    </submittedName>
    <submittedName>
        <fullName evidence="2">Hydrolase</fullName>
    </submittedName>
    <submittedName>
        <fullName evidence="4">Sugar phosphatase YbiV</fullName>
        <ecNumber evidence="4">3.1.3.23</ecNumber>
    </submittedName>
    <submittedName>
        <fullName evidence="1">Sugar-phosphatase</fullName>
    </submittedName>
</protein>
<keyword evidence="2" id="KW-0378">Hydrolase</keyword>